<dbReference type="EMBL" id="ML220169">
    <property type="protein sequence ID" value="TGZ76702.1"/>
    <property type="molecule type" value="Genomic_DNA"/>
</dbReference>
<dbReference type="GO" id="GO:0032259">
    <property type="term" value="P:methylation"/>
    <property type="evidence" value="ECO:0007669"/>
    <property type="project" value="UniProtKB-KW"/>
</dbReference>
<dbReference type="STRING" id="341454.A0A4S2MIR0"/>
<name>A0A4S2MIR0_9PEZI</name>
<evidence type="ECO:0000313" key="3">
    <source>
        <dbReference type="Proteomes" id="UP000298138"/>
    </source>
</evidence>
<organism evidence="2 3">
    <name type="scientific">Ascodesmis nigricans</name>
    <dbReference type="NCBI Taxonomy" id="341454"/>
    <lineage>
        <taxon>Eukaryota</taxon>
        <taxon>Fungi</taxon>
        <taxon>Dikarya</taxon>
        <taxon>Ascomycota</taxon>
        <taxon>Pezizomycotina</taxon>
        <taxon>Pezizomycetes</taxon>
        <taxon>Pezizales</taxon>
        <taxon>Ascodesmidaceae</taxon>
        <taxon>Ascodesmis</taxon>
    </lineage>
</organism>
<proteinExistence type="predicted"/>
<gene>
    <name evidence="2" type="ORF">EX30DRAFT_231243</name>
</gene>
<dbReference type="AlphaFoldDB" id="A0A4S2MIR0"/>
<feature type="compositionally biased region" description="Basic and acidic residues" evidence="1">
    <location>
        <begin position="1"/>
        <end position="10"/>
    </location>
</feature>
<keyword evidence="2" id="KW-0808">Transferase</keyword>
<reference evidence="2 3" key="1">
    <citation type="submission" date="2019-04" db="EMBL/GenBank/DDBJ databases">
        <title>Comparative genomics and transcriptomics to analyze fruiting body development in filamentous ascomycetes.</title>
        <authorList>
            <consortium name="DOE Joint Genome Institute"/>
            <person name="Lutkenhaus R."/>
            <person name="Traeger S."/>
            <person name="Breuer J."/>
            <person name="Kuo A."/>
            <person name="Lipzen A."/>
            <person name="Pangilinan J."/>
            <person name="Dilworth D."/>
            <person name="Sandor L."/>
            <person name="Poggeler S."/>
            <person name="Barry K."/>
            <person name="Grigoriev I.V."/>
            <person name="Nowrousian M."/>
        </authorList>
    </citation>
    <scope>NUCLEOTIDE SEQUENCE [LARGE SCALE GENOMIC DNA]</scope>
    <source>
        <strain evidence="2 3">CBS 389.68</strain>
    </source>
</reference>
<keyword evidence="2" id="KW-0489">Methyltransferase</keyword>
<dbReference type="GO" id="GO:0008168">
    <property type="term" value="F:methyltransferase activity"/>
    <property type="evidence" value="ECO:0007669"/>
    <property type="project" value="UniProtKB-KW"/>
</dbReference>
<accession>A0A4S2MIR0</accession>
<feature type="region of interest" description="Disordered" evidence="1">
    <location>
        <begin position="1"/>
        <end position="84"/>
    </location>
</feature>
<dbReference type="OrthoDB" id="184880at2759"/>
<dbReference type="Gene3D" id="3.40.50.150">
    <property type="entry name" value="Vaccinia Virus protein VP39"/>
    <property type="match status" value="1"/>
</dbReference>
<dbReference type="PANTHER" id="PTHR43591:SF24">
    <property type="entry name" value="2-METHOXY-6-POLYPRENYL-1,4-BENZOQUINOL METHYLASE, MITOCHONDRIAL"/>
    <property type="match status" value="1"/>
</dbReference>
<dbReference type="InterPro" id="IPR029063">
    <property type="entry name" value="SAM-dependent_MTases_sf"/>
</dbReference>
<dbReference type="PANTHER" id="PTHR43591">
    <property type="entry name" value="METHYLTRANSFERASE"/>
    <property type="match status" value="1"/>
</dbReference>
<dbReference type="Pfam" id="PF13489">
    <property type="entry name" value="Methyltransf_23"/>
    <property type="match status" value="1"/>
</dbReference>
<dbReference type="Proteomes" id="UP000298138">
    <property type="component" value="Unassembled WGS sequence"/>
</dbReference>
<dbReference type="SUPFAM" id="SSF53335">
    <property type="entry name" value="S-adenosyl-L-methionine-dependent methyltransferases"/>
    <property type="match status" value="1"/>
</dbReference>
<dbReference type="InParanoid" id="A0A4S2MIR0"/>
<dbReference type="CDD" id="cd02440">
    <property type="entry name" value="AdoMet_MTases"/>
    <property type="match status" value="1"/>
</dbReference>
<protein>
    <submittedName>
        <fullName evidence="2">S-adenosyl-L-methionine-dependent methyltransferase</fullName>
    </submittedName>
</protein>
<keyword evidence="3" id="KW-1185">Reference proteome</keyword>
<evidence type="ECO:0000313" key="2">
    <source>
        <dbReference type="EMBL" id="TGZ76702.1"/>
    </source>
</evidence>
<evidence type="ECO:0000256" key="1">
    <source>
        <dbReference type="SAM" id="MobiDB-lite"/>
    </source>
</evidence>
<sequence>MASPKDKTEEAVLPVVSSPAPAPEPGPKTETEKPPTTTVPEGSAAGILASGAVIEADDGDDAGAHEPSDYGSDVPSETTSVKSSVRDYIYENGRRYHRYGETGKYILPNDEDRLDLMHHILLMALGGDLHMAPVKNPHHVLDCGTGTGIWALDFGDQHPEATVTGVDLSPIQPGWVAPNVRFEVDDLEKDWTWAENKFDFVHIRSICNGIRDYQRLVDQAFRHTKPGGWAELAEFSFDIHSKDGTMTDDTAIGKYMKIATEAYEKLGIVFPRASMMKECMEKAGFVDIVAKTLHIPWGPWPKNKKLKELGAYFALTGFEAYGLAAMTRGLGMDEVEAKKICHDAYNDLANRNIHVVGPVHYVYGRKLE</sequence>